<proteinExistence type="predicted"/>
<reference evidence="3" key="1">
    <citation type="submission" date="2016-11" db="UniProtKB">
        <authorList>
            <consortium name="WormBaseParasite"/>
        </authorList>
    </citation>
    <scope>IDENTIFICATION</scope>
</reference>
<dbReference type="WBParaSite" id="L893_g31739.t1">
    <property type="protein sequence ID" value="L893_g31739.t1"/>
    <property type="gene ID" value="L893_g31739"/>
</dbReference>
<evidence type="ECO:0000313" key="3">
    <source>
        <dbReference type="WBParaSite" id="L893_g31739.t1"/>
    </source>
</evidence>
<keyword evidence="2" id="KW-1185">Reference proteome</keyword>
<dbReference type="PANTHER" id="PTHR34311">
    <property type="entry name" value="PROTEIN CBG21698-RELATED"/>
    <property type="match status" value="1"/>
</dbReference>
<dbReference type="PANTHER" id="PTHR34311:SF7">
    <property type="entry name" value="NEMATODE SPECIFIC PEPTIDE FAMILY"/>
    <property type="match status" value="1"/>
</dbReference>
<keyword evidence="1" id="KW-0732">Signal</keyword>
<evidence type="ECO:0000256" key="1">
    <source>
        <dbReference type="SAM" id="SignalP"/>
    </source>
</evidence>
<sequence length="239" mass="26893">MLFKLLVATVLLGVPVAAGSANCDAQTFTKCQHVFDASINVHNTSDWSNPGALAISIQNVYIAGTYKEHHGLVAVCNGYNLMLNCLNNAGINVETCFDPMFMLKNDKKIEQAYPYAMLMKMLSFQCGAGFYPAMDNWQCIQSVYKNKNATLEQTIYQFLLNTQNDPMQACEYTKQGLLSYQKAFSMCANPAVSYYGCESFRQFVSVQYSICQDTCQVDFWAYHHRNDTKLATEEKVKLA</sequence>
<name>A0A1I8A1V2_9BILA</name>
<evidence type="ECO:0000313" key="2">
    <source>
        <dbReference type="Proteomes" id="UP000095287"/>
    </source>
</evidence>
<protein>
    <submittedName>
        <fullName evidence="3">FZ domain-containing protein</fullName>
    </submittedName>
</protein>
<dbReference type="Proteomes" id="UP000095287">
    <property type="component" value="Unplaced"/>
</dbReference>
<accession>A0A1I8A1V2</accession>
<feature type="signal peptide" evidence="1">
    <location>
        <begin position="1"/>
        <end position="19"/>
    </location>
</feature>
<organism evidence="2 3">
    <name type="scientific">Steinernema glaseri</name>
    <dbReference type="NCBI Taxonomy" id="37863"/>
    <lineage>
        <taxon>Eukaryota</taxon>
        <taxon>Metazoa</taxon>
        <taxon>Ecdysozoa</taxon>
        <taxon>Nematoda</taxon>
        <taxon>Chromadorea</taxon>
        <taxon>Rhabditida</taxon>
        <taxon>Tylenchina</taxon>
        <taxon>Panagrolaimomorpha</taxon>
        <taxon>Strongyloidoidea</taxon>
        <taxon>Steinernematidae</taxon>
        <taxon>Steinernema</taxon>
    </lineage>
</organism>
<dbReference type="AlphaFoldDB" id="A0A1I8A1V2"/>
<feature type="chain" id="PRO_5009314158" evidence="1">
    <location>
        <begin position="20"/>
        <end position="239"/>
    </location>
</feature>